<feature type="signal peptide" evidence="2">
    <location>
        <begin position="1"/>
        <end position="25"/>
    </location>
</feature>
<evidence type="ECO:0000313" key="4">
    <source>
        <dbReference type="Proteomes" id="UP000218418"/>
    </source>
</evidence>
<keyword evidence="2" id="KW-0732">Signal</keyword>
<gene>
    <name evidence="3" type="ORF">NIES267_14440</name>
</gene>
<protein>
    <recommendedName>
        <fullName evidence="5">Lipoprotein</fullName>
    </recommendedName>
</protein>
<dbReference type="OrthoDB" id="511967at2"/>
<name>A0A1Z4LL64_9CYAN</name>
<dbReference type="AlphaFoldDB" id="A0A1Z4LL64"/>
<evidence type="ECO:0000256" key="2">
    <source>
        <dbReference type="SAM" id="SignalP"/>
    </source>
</evidence>
<accession>A0A1Z4LL64</accession>
<feature type="region of interest" description="Disordered" evidence="1">
    <location>
        <begin position="24"/>
        <end position="76"/>
    </location>
</feature>
<organism evidence="3 4">
    <name type="scientific">Calothrix parasitica NIES-267</name>
    <dbReference type="NCBI Taxonomy" id="1973488"/>
    <lineage>
        <taxon>Bacteria</taxon>
        <taxon>Bacillati</taxon>
        <taxon>Cyanobacteriota</taxon>
        <taxon>Cyanophyceae</taxon>
        <taxon>Nostocales</taxon>
        <taxon>Calotrichaceae</taxon>
        <taxon>Calothrix</taxon>
    </lineage>
</organism>
<keyword evidence="4" id="KW-1185">Reference proteome</keyword>
<sequence length="384" mass="42008">MKFAKLLSLGLVAFALFGCNQTSSASNDDNLVESTEQVESNVSQEQDLDSSSGETTTQTGKSSNSSKIVARNNTKNKAAKQIGSKFDCNGDGISNGVRIDYNNDGIPDDCIESSKKAKSVIDETSYNSALQSLGSVIKGCQKSTKTPRTTQYTICKNGGKIVKASEYNSEAGAGLDFWFVDNRVIAVQRPHSQELFLYDNSGKLKSKFDYPRKVNISNADRQDAKLLYNGYNRIVTAFDNNSSAKPKASTVQNKSFGNRIIDETSFQSFSKSLEAITKGCQKTKKSGQYTEYEICKKDGTIVNASEYSPEAGAGLAYWFATDGKVVAIRYLANGDVFTFDSNGKVSAKFNVYDSKKINNISAEERNHAEGNISKGSYKDILQRF</sequence>
<feature type="chain" id="PRO_5012689991" description="Lipoprotein" evidence="2">
    <location>
        <begin position="26"/>
        <end position="384"/>
    </location>
</feature>
<dbReference type="Proteomes" id="UP000218418">
    <property type="component" value="Chromosome"/>
</dbReference>
<dbReference type="PROSITE" id="PS51257">
    <property type="entry name" value="PROKAR_LIPOPROTEIN"/>
    <property type="match status" value="1"/>
</dbReference>
<reference evidence="3 4" key="1">
    <citation type="submission" date="2017-06" db="EMBL/GenBank/DDBJ databases">
        <title>Genome sequencing of cyanobaciteial culture collection at National Institute for Environmental Studies (NIES).</title>
        <authorList>
            <person name="Hirose Y."/>
            <person name="Shimura Y."/>
            <person name="Fujisawa T."/>
            <person name="Nakamura Y."/>
            <person name="Kawachi M."/>
        </authorList>
    </citation>
    <scope>NUCLEOTIDE SEQUENCE [LARGE SCALE GENOMIC DNA]</scope>
    <source>
        <strain evidence="3 4">NIES-267</strain>
    </source>
</reference>
<evidence type="ECO:0000313" key="3">
    <source>
        <dbReference type="EMBL" id="BAY81966.1"/>
    </source>
</evidence>
<evidence type="ECO:0008006" key="5">
    <source>
        <dbReference type="Google" id="ProtNLM"/>
    </source>
</evidence>
<evidence type="ECO:0000256" key="1">
    <source>
        <dbReference type="SAM" id="MobiDB-lite"/>
    </source>
</evidence>
<dbReference type="EMBL" id="AP018227">
    <property type="protein sequence ID" value="BAY81966.1"/>
    <property type="molecule type" value="Genomic_DNA"/>
</dbReference>
<proteinExistence type="predicted"/>